<dbReference type="RefSeq" id="WP_237873639.1">
    <property type="nucleotide sequence ID" value="NZ_JAKLTR010000009.1"/>
</dbReference>
<sequence length="108" mass="11783">MKLSKNPLSMYVYDTVSAAVNGLKTRGYVTDFSLQENCLVCQDARYNAEDFEIVEVYRFEGDSDPADEAVVYAVDGSKGRKGVLVTGYGASAEGLSAEMAKKLSIEKH</sequence>
<name>A0ABS9KTL9_9BACT</name>
<accession>A0ABS9KTL9</accession>
<dbReference type="EMBL" id="JAKLTR010000009">
    <property type="protein sequence ID" value="MCG2615645.1"/>
    <property type="molecule type" value="Genomic_DNA"/>
</dbReference>
<reference evidence="1" key="1">
    <citation type="submission" date="2022-01" db="EMBL/GenBank/DDBJ databases">
        <authorList>
            <person name="Jo J.-H."/>
            <person name="Im W.-T."/>
        </authorList>
    </citation>
    <scope>NUCLEOTIDE SEQUENCE</scope>
    <source>
        <strain evidence="1">NA20</strain>
    </source>
</reference>
<evidence type="ECO:0000313" key="2">
    <source>
        <dbReference type="Proteomes" id="UP001165367"/>
    </source>
</evidence>
<evidence type="ECO:0000313" key="1">
    <source>
        <dbReference type="EMBL" id="MCG2615645.1"/>
    </source>
</evidence>
<organism evidence="1 2">
    <name type="scientific">Terrimonas ginsenosidimutans</name>
    <dbReference type="NCBI Taxonomy" id="2908004"/>
    <lineage>
        <taxon>Bacteria</taxon>
        <taxon>Pseudomonadati</taxon>
        <taxon>Bacteroidota</taxon>
        <taxon>Chitinophagia</taxon>
        <taxon>Chitinophagales</taxon>
        <taxon>Chitinophagaceae</taxon>
        <taxon>Terrimonas</taxon>
    </lineage>
</organism>
<evidence type="ECO:0008006" key="3">
    <source>
        <dbReference type="Google" id="ProtNLM"/>
    </source>
</evidence>
<dbReference type="Proteomes" id="UP001165367">
    <property type="component" value="Unassembled WGS sequence"/>
</dbReference>
<comment type="caution">
    <text evidence="1">The sequence shown here is derived from an EMBL/GenBank/DDBJ whole genome shotgun (WGS) entry which is preliminary data.</text>
</comment>
<gene>
    <name evidence="1" type="ORF">LZZ85_15195</name>
</gene>
<protein>
    <recommendedName>
        <fullName evidence="3">Phosphoribosylpyrophosphate synthetase</fullName>
    </recommendedName>
</protein>
<keyword evidence="2" id="KW-1185">Reference proteome</keyword>
<proteinExistence type="predicted"/>